<proteinExistence type="predicted"/>
<dbReference type="Proteomes" id="UP000218785">
    <property type="component" value="Chromosome"/>
</dbReference>
<evidence type="ECO:0000313" key="2">
    <source>
        <dbReference type="Proteomes" id="UP000218785"/>
    </source>
</evidence>
<dbReference type="RefSeq" id="WP_096573960.1">
    <property type="nucleotide sequence ID" value="NZ_CAWNJS010000001.1"/>
</dbReference>
<gene>
    <name evidence="1" type="ORF">NIES37_07380</name>
</gene>
<evidence type="ECO:0008006" key="3">
    <source>
        <dbReference type="Google" id="ProtNLM"/>
    </source>
</evidence>
<sequence>MSQPDPLLAKILSGISDTAIPFAQLWQLLTRLGFNEHIRGGHYIFTKQGVEEILNLQHHNGKAKAYQIKLVRAVILKYQLGTKNEPSL</sequence>
<accession>A0A1Z4MTQ2</accession>
<dbReference type="AlphaFoldDB" id="A0A1Z4MTQ2"/>
<keyword evidence="2" id="KW-1185">Reference proteome</keyword>
<organism evidence="1 2">
    <name type="scientific">Tolypothrix tenuis PCC 7101</name>
    <dbReference type="NCBI Taxonomy" id="231146"/>
    <lineage>
        <taxon>Bacteria</taxon>
        <taxon>Bacillati</taxon>
        <taxon>Cyanobacteriota</taxon>
        <taxon>Cyanophyceae</taxon>
        <taxon>Nostocales</taxon>
        <taxon>Tolypothrichaceae</taxon>
        <taxon>Tolypothrix</taxon>
    </lineage>
</organism>
<dbReference type="EMBL" id="AP018248">
    <property type="protein sequence ID" value="BAY96801.1"/>
    <property type="molecule type" value="Genomic_DNA"/>
</dbReference>
<protein>
    <recommendedName>
        <fullName evidence="3">YcfA family protein</fullName>
    </recommendedName>
</protein>
<evidence type="ECO:0000313" key="1">
    <source>
        <dbReference type="EMBL" id="BAY96801.1"/>
    </source>
</evidence>
<reference evidence="1 2" key="1">
    <citation type="submission" date="2017-06" db="EMBL/GenBank/DDBJ databases">
        <title>Genome sequencing of cyanobaciteial culture collection at National Institute for Environmental Studies (NIES).</title>
        <authorList>
            <person name="Hirose Y."/>
            <person name="Shimura Y."/>
            <person name="Fujisawa T."/>
            <person name="Nakamura Y."/>
            <person name="Kawachi M."/>
        </authorList>
    </citation>
    <scope>NUCLEOTIDE SEQUENCE [LARGE SCALE GENOMIC DNA]</scope>
    <source>
        <strain evidence="1 2">NIES-37</strain>
    </source>
</reference>
<dbReference type="KEGG" id="ttq:NIES37_07380"/>
<name>A0A1Z4MTQ2_9CYAN</name>